<proteinExistence type="predicted"/>
<comment type="caution">
    <text evidence="3">The sequence shown here is derived from an EMBL/GenBank/DDBJ whole genome shotgun (WGS) entry which is preliminary data.</text>
</comment>
<evidence type="ECO:0000259" key="1">
    <source>
        <dbReference type="Pfam" id="PF00391"/>
    </source>
</evidence>
<keyword evidence="4" id="KW-1185">Reference proteome</keyword>
<dbReference type="PANTHER" id="PTHR22931:SF9">
    <property type="entry name" value="PYRUVATE, PHOSPHATE DIKINASE 1, CHLOROPLASTIC"/>
    <property type="match status" value="1"/>
</dbReference>
<feature type="domain" description="PEP-utilising enzyme mobile" evidence="1">
    <location>
        <begin position="1303"/>
        <end position="1381"/>
    </location>
</feature>
<feature type="domain" description="Pyruvate phosphate dikinase AMP/ATP-binding" evidence="2">
    <location>
        <begin position="951"/>
        <end position="1191"/>
    </location>
</feature>
<dbReference type="GO" id="GO:0050242">
    <property type="term" value="F:pyruvate, phosphate dikinase activity"/>
    <property type="evidence" value="ECO:0007669"/>
    <property type="project" value="InterPro"/>
</dbReference>
<dbReference type="EMBL" id="JALJRB010000005">
    <property type="protein sequence ID" value="MCJ8500191.1"/>
    <property type="molecule type" value="Genomic_DNA"/>
</dbReference>
<evidence type="ECO:0000313" key="4">
    <source>
        <dbReference type="Proteomes" id="UP001165427"/>
    </source>
</evidence>
<dbReference type="Gene3D" id="1.20.80.30">
    <property type="match status" value="1"/>
</dbReference>
<dbReference type="InterPro" id="IPR010121">
    <property type="entry name" value="Pyruvate_phosphate_dikinase"/>
</dbReference>
<evidence type="ECO:0000259" key="2">
    <source>
        <dbReference type="Pfam" id="PF01326"/>
    </source>
</evidence>
<dbReference type="Gene3D" id="3.50.30.10">
    <property type="entry name" value="Phosphohistidine domain"/>
    <property type="match status" value="1"/>
</dbReference>
<reference evidence="3" key="1">
    <citation type="submission" date="2022-04" db="EMBL/GenBank/DDBJ databases">
        <title>Desulfatitalea alkaliphila sp. nov., a novel anaerobic sulfate-reducing bacterium isolated from terrestrial mud volcano, Taman Peninsula, Russia.</title>
        <authorList>
            <person name="Khomyakova M.A."/>
            <person name="Merkel A.Y."/>
            <person name="Slobodkin A.I."/>
        </authorList>
    </citation>
    <scope>NUCLEOTIDE SEQUENCE</scope>
    <source>
        <strain evidence="3">M08but</strain>
    </source>
</reference>
<dbReference type="InterPro" id="IPR002192">
    <property type="entry name" value="PPDK_AMP/ATP-bd"/>
</dbReference>
<dbReference type="InterPro" id="IPR036637">
    <property type="entry name" value="Phosphohistidine_dom_sf"/>
</dbReference>
<organism evidence="3 4">
    <name type="scientific">Desulfatitalea alkaliphila</name>
    <dbReference type="NCBI Taxonomy" id="2929485"/>
    <lineage>
        <taxon>Bacteria</taxon>
        <taxon>Pseudomonadati</taxon>
        <taxon>Thermodesulfobacteriota</taxon>
        <taxon>Desulfobacteria</taxon>
        <taxon>Desulfobacterales</taxon>
        <taxon>Desulfosarcinaceae</taxon>
        <taxon>Desulfatitalea</taxon>
    </lineage>
</organism>
<dbReference type="PANTHER" id="PTHR22931">
    <property type="entry name" value="PHOSPHOENOLPYRUVATE DIKINASE-RELATED"/>
    <property type="match status" value="1"/>
</dbReference>
<dbReference type="InterPro" id="IPR013815">
    <property type="entry name" value="ATP_grasp_subdomain_1"/>
</dbReference>
<gene>
    <name evidence="3" type="ORF">MRX98_06355</name>
</gene>
<dbReference type="Gene3D" id="3.30.470.20">
    <property type="entry name" value="ATP-grasp fold, B domain"/>
    <property type="match status" value="1"/>
</dbReference>
<dbReference type="GO" id="GO:0005524">
    <property type="term" value="F:ATP binding"/>
    <property type="evidence" value="ECO:0007669"/>
    <property type="project" value="InterPro"/>
</dbReference>
<evidence type="ECO:0000313" key="3">
    <source>
        <dbReference type="EMBL" id="MCJ8500191.1"/>
    </source>
</evidence>
<dbReference type="GO" id="GO:0016301">
    <property type="term" value="F:kinase activity"/>
    <property type="evidence" value="ECO:0007669"/>
    <property type="project" value="InterPro"/>
</dbReference>
<dbReference type="Proteomes" id="UP001165427">
    <property type="component" value="Unassembled WGS sequence"/>
</dbReference>
<name>A0AA41UK99_9BACT</name>
<dbReference type="InterPro" id="IPR008279">
    <property type="entry name" value="PEP-util_enz_mobile_dom"/>
</dbReference>
<dbReference type="SUPFAM" id="SSF52009">
    <property type="entry name" value="Phosphohistidine domain"/>
    <property type="match status" value="1"/>
</dbReference>
<accession>A0AA41UK99</accession>
<dbReference type="RefSeq" id="WP_246904038.1">
    <property type="nucleotide sequence ID" value="NZ_JALJRB010000005.1"/>
</dbReference>
<protein>
    <submittedName>
        <fullName evidence="3">PEP-utilizing enzyme</fullName>
    </submittedName>
</protein>
<dbReference type="Pfam" id="PF00391">
    <property type="entry name" value="PEP-utilizers"/>
    <property type="match status" value="1"/>
</dbReference>
<dbReference type="Pfam" id="PF01326">
    <property type="entry name" value="PPDK_N"/>
    <property type="match status" value="1"/>
</dbReference>
<dbReference type="SUPFAM" id="SSF56059">
    <property type="entry name" value="Glutathione synthetase ATP-binding domain-like"/>
    <property type="match status" value="1"/>
</dbReference>
<dbReference type="Gene3D" id="3.30.1490.20">
    <property type="entry name" value="ATP-grasp fold, A domain"/>
    <property type="match status" value="1"/>
</dbReference>
<sequence length="1393" mass="157039">MIKSRALEVNLARTQVEVAIEPRFRSLQAVMAPYYGLLEGLNEFLKEVSHPYKSWQFIVNGARGYALDHFHLMRAHPSGPAAAQQLVNLFFEALAADTPPDVKVDAADNLLLFLEKIARNAGDQYDRFAVLLNNSLDRLHQLPEPLLTLFVSSFYGLKRLAGAIGLANGEEQQGFASLNRLLVRYLALGLSYWTALEDPLAWFLAETEHPAAAEKVASVFVSITNDTLGAQQEELKRLERHADLDARATLDALCRLSDHHDIVQCYRQVPDRLLAVGGDDPGQPWKVLFLFHIMRIEGLSLIHEDALRDINRTLNGLIARQSGRYIGQLIGKTFAILQESVNLFPTTALSCVLNMGQEIFRTDDGDLIDAFVGAVIELGFQTPRIQGVGHDWQIRVNPAHIQNIRVWLTLAGLQPKRARRLLSNLIIHLAISGVFIRDTDLFGRDLTRLFNSDIAPVYNLVKQLARLFPVYFNDIGAEGELRDISTRIDEISHRRDPLIHFLRKQSHVEGSNRILNLMEAVLHFWRTKDKQPLQAHLPPSIYNRIECQGIHIDGIHQVLQALDADAVAMPDDLPAMDETVLRDRLAALQVGGDVDRERVVLFVELHKQLNHKYNLDFKQLRRYVDQLAAEAFPRLALLKEALDTDALVPKLGKLLDYLGVLKEIILSPEQFEIRENIYKKRHFTVDIPSMYGSYNELKFDAMGLTLRIEALVNVLFEELIESIDLRFITKATCHQIHDRLKLFNKVLQIDGIASAEYERELDLLSHSLEIRGFSFTQYLDIFKGFAQAVQNIINDYFNTVHGEHLTRILETAPAEHILDKYKPNDCAPGTDRERLCHRTSEIFFRDRLATSPGLQQLDRFLSRILNTLFHQASQLPKEKLRLLLNYDPERAVTALQQPNPLAAGIIFLGNKGLNLVKLQQFGMPVPPGFIITTEVFRCREIIETFPPALENFNAQVIRHIKALEQRSGKRFADPADPLLFSVRSGSSISQPGMMDTYLNVGMNATITAGLAARSGNPWFAWDSYRRFLQCFGMGLGLRRDDFDAIIGEYKKALGIPLKKEFSGDHMRQVAMSYRQRILDAGLEIPEAPLEQLQHTIRSVLDSWYSAKAETYRQIMGISDDWGTAITVQTMVFGNLSQQSGAGVIFTHNPRWSGENLSLWGDFTVENQGEDVVAGLVQTLPISIKQQEIEMRETDITLETHFPEIYATMMNWAQELVFHRGWSPQEMEFTFETPSAEDLYLLQTRDMAIRERKRVLAFDPAHVPADAYLGHGIGISAGAMSGRLVFNLEEIEQWRDKEPRTALILARGDTVPDDIREIFAADGLLTARGGVTSHAAVVAHRLGKTCVVGCGEMVCDERAGVITFGTRTLRSGDPISIDGREGSVYAGCIKIKEA</sequence>